<dbReference type="InterPro" id="IPR051425">
    <property type="entry name" value="Formin_Homology"/>
</dbReference>
<evidence type="ECO:0000313" key="2">
    <source>
        <dbReference type="EMBL" id="OLQ10871.1"/>
    </source>
</evidence>
<dbReference type="PANTHER" id="PTHR45725:SF18">
    <property type="entry name" value="ORC1-LIKE AAA ATPASE DOMAIN-CONTAINING PROTEIN"/>
    <property type="match status" value="1"/>
</dbReference>
<sequence>MSEDSFAHERALITLLARLNLDFEGRITQFIAARQAGGGANRNRRRRAAGREALRDLDQALGIAILHTEERLANILIPLREAVAARLVVIEAPGFTWYRTDPLLPDFNIEDVAFAFEVGVGESTEALENRISQPPNASEPATGAVPFNATESTDAIAAPSEPIAIAAPSEPIDVDTPSTPLRRSRSPPPVSGSAIDLDRDYRDEFPSIEESFVPKASGVSIDSGFVGDWTSEQWREYNRQQELATSSTGGAAASSSSADGPTFDAPVVRAIATLHKCIERSADLRSAIVSMDLSRVTHVVSLDFHKVIDRSWRSSVETFRTLGSRPEVCLIVLSKCSDRRLIEDSFAYIRRLVEATDYSVRDLPILYIRAREGPNGKCSRLYDALRGTSLADLPVAHFDDKWPIVREFNGFGRYGWKGVWMDPQGRMELDAAVNNTLAEFGPPPPAPPEIFNIGDPDEGEEEEQVEDDPVIDPRVVDDGDAQGGAAADDGDYEGATYRYKDLKDLKLPQLPKDSVGFRSWRNALLTQFAAIDRTGQDANERDFREAMLKETKTDTRPVKEKPKAAAAATAKAAAAATVPPKKKTSPQPPPPPPKREGKGDGGSRDPDPHPEEPPPLPPPSGDPSDADKARAGAEPDTSSAPVAEREEHADDEGEEDEAVGVEAIRLSQDTIDLLNKQHIEQLHGQIDQLRGADLWFSLPYSAHCQLQSMSVRKGDAEYKKRSRAEHKRIVDMLALAMPIFETIIQNNGRIAIEWPRHTKLWELPLWQQFEQRNGLKKAYFDGSILRLH</sequence>
<dbReference type="PANTHER" id="PTHR45725">
    <property type="entry name" value="FORMIN HOMOLOGY 2 FAMILY MEMBER"/>
    <property type="match status" value="1"/>
</dbReference>
<dbReference type="Proteomes" id="UP000186817">
    <property type="component" value="Unassembled WGS sequence"/>
</dbReference>
<feature type="compositionally biased region" description="Low complexity" evidence="1">
    <location>
        <begin position="162"/>
        <end position="181"/>
    </location>
</feature>
<comment type="caution">
    <text evidence="2">The sequence shown here is derived from an EMBL/GenBank/DDBJ whole genome shotgun (WGS) entry which is preliminary data.</text>
</comment>
<feature type="compositionally biased region" description="Acidic residues" evidence="1">
    <location>
        <begin position="455"/>
        <end position="470"/>
    </location>
</feature>
<gene>
    <name evidence="2" type="ORF">AK812_SmicGene5396</name>
</gene>
<feature type="region of interest" description="Disordered" evidence="1">
    <location>
        <begin position="453"/>
        <end position="492"/>
    </location>
</feature>
<accession>A0A1Q9ETW7</accession>
<dbReference type="OrthoDB" id="483402at2759"/>
<protein>
    <submittedName>
        <fullName evidence="2">Uncharacterized protein</fullName>
    </submittedName>
</protein>
<feature type="region of interest" description="Disordered" evidence="1">
    <location>
        <begin position="162"/>
        <end position="198"/>
    </location>
</feature>
<feature type="compositionally biased region" description="Basic and acidic residues" evidence="1">
    <location>
        <begin position="593"/>
        <end position="612"/>
    </location>
</feature>
<name>A0A1Q9ETW7_SYMMI</name>
<dbReference type="AlphaFoldDB" id="A0A1Q9ETW7"/>
<dbReference type="EMBL" id="LSRX01000070">
    <property type="protein sequence ID" value="OLQ10871.1"/>
    <property type="molecule type" value="Genomic_DNA"/>
</dbReference>
<evidence type="ECO:0000256" key="1">
    <source>
        <dbReference type="SAM" id="MobiDB-lite"/>
    </source>
</evidence>
<feature type="region of interest" description="Disordered" evidence="1">
    <location>
        <begin position="532"/>
        <end position="657"/>
    </location>
</feature>
<feature type="compositionally biased region" description="Basic and acidic residues" evidence="1">
    <location>
        <begin position="534"/>
        <end position="563"/>
    </location>
</feature>
<feature type="region of interest" description="Disordered" evidence="1">
    <location>
        <begin position="126"/>
        <end position="146"/>
    </location>
</feature>
<evidence type="ECO:0000313" key="3">
    <source>
        <dbReference type="Proteomes" id="UP000186817"/>
    </source>
</evidence>
<keyword evidence="3" id="KW-1185">Reference proteome</keyword>
<reference evidence="2 3" key="1">
    <citation type="submission" date="2016-02" db="EMBL/GenBank/DDBJ databases">
        <title>Genome analysis of coral dinoflagellate symbionts highlights evolutionary adaptations to a symbiotic lifestyle.</title>
        <authorList>
            <person name="Aranda M."/>
            <person name="Li Y."/>
            <person name="Liew Y.J."/>
            <person name="Baumgarten S."/>
            <person name="Simakov O."/>
            <person name="Wilson M."/>
            <person name="Piel J."/>
            <person name="Ashoor H."/>
            <person name="Bougouffa S."/>
            <person name="Bajic V.B."/>
            <person name="Ryu T."/>
            <person name="Ravasi T."/>
            <person name="Bayer T."/>
            <person name="Micklem G."/>
            <person name="Kim H."/>
            <person name="Bhak J."/>
            <person name="Lajeunesse T.C."/>
            <person name="Voolstra C.R."/>
        </authorList>
    </citation>
    <scope>NUCLEOTIDE SEQUENCE [LARGE SCALE GENOMIC DNA]</scope>
    <source>
        <strain evidence="2 3">CCMP2467</strain>
    </source>
</reference>
<feature type="compositionally biased region" description="Low complexity" evidence="1">
    <location>
        <begin position="564"/>
        <end position="579"/>
    </location>
</feature>
<proteinExistence type="predicted"/>
<organism evidence="2 3">
    <name type="scientific">Symbiodinium microadriaticum</name>
    <name type="common">Dinoflagellate</name>
    <name type="synonym">Zooxanthella microadriatica</name>
    <dbReference type="NCBI Taxonomy" id="2951"/>
    <lineage>
        <taxon>Eukaryota</taxon>
        <taxon>Sar</taxon>
        <taxon>Alveolata</taxon>
        <taxon>Dinophyceae</taxon>
        <taxon>Suessiales</taxon>
        <taxon>Symbiodiniaceae</taxon>
        <taxon>Symbiodinium</taxon>
    </lineage>
</organism>